<dbReference type="InterPro" id="IPR011990">
    <property type="entry name" value="TPR-like_helical_dom_sf"/>
</dbReference>
<dbReference type="Pfam" id="PF13432">
    <property type="entry name" value="TPR_16"/>
    <property type="match status" value="1"/>
</dbReference>
<reference evidence="1 2" key="1">
    <citation type="submission" date="2023-08" db="EMBL/GenBank/DDBJ databases">
        <title>Rhodoferax potami sp. nov. and Rhodoferax mekongensis sp. nov., isolated from the Mekong River in Thailand.</title>
        <authorList>
            <person name="Kitikhun S."/>
            <person name="Charoenyingcharoen P."/>
            <person name="Siriarchawattana P."/>
            <person name="Likhitrattanapisal S."/>
            <person name="Nilsakha T."/>
            <person name="Chanpet A."/>
            <person name="Rattanawaree P."/>
            <person name="Ingsriswang S."/>
        </authorList>
    </citation>
    <scope>NUCLEOTIDE SEQUENCE [LARGE SCALE GENOMIC DNA]</scope>
    <source>
        <strain evidence="1 2">TBRC 17660</strain>
    </source>
</reference>
<dbReference type="EMBL" id="JAVBIK010000003">
    <property type="protein sequence ID" value="MDT7520735.1"/>
    <property type="molecule type" value="Genomic_DNA"/>
</dbReference>
<evidence type="ECO:0000313" key="1">
    <source>
        <dbReference type="EMBL" id="MDT7520735.1"/>
    </source>
</evidence>
<proteinExistence type="predicted"/>
<protein>
    <submittedName>
        <fullName evidence="1">Tetratricopeptide repeat protein</fullName>
    </submittedName>
</protein>
<comment type="caution">
    <text evidence="1">The sequence shown here is derived from an EMBL/GenBank/DDBJ whole genome shotgun (WGS) entry which is preliminary data.</text>
</comment>
<gene>
    <name evidence="1" type="ORF">RAE19_19015</name>
</gene>
<dbReference type="Gene3D" id="1.25.40.10">
    <property type="entry name" value="Tetratricopeptide repeat domain"/>
    <property type="match status" value="1"/>
</dbReference>
<accession>A0ABU3KSE5</accession>
<dbReference type="RefSeq" id="WP_313876399.1">
    <property type="nucleotide sequence ID" value="NZ_JAVBIK010000003.1"/>
</dbReference>
<evidence type="ECO:0000313" key="2">
    <source>
        <dbReference type="Proteomes" id="UP001321700"/>
    </source>
</evidence>
<organism evidence="1 2">
    <name type="scientific">Rhodoferax potami</name>
    <dbReference type="NCBI Taxonomy" id="3068338"/>
    <lineage>
        <taxon>Bacteria</taxon>
        <taxon>Pseudomonadati</taxon>
        <taxon>Pseudomonadota</taxon>
        <taxon>Betaproteobacteria</taxon>
        <taxon>Burkholderiales</taxon>
        <taxon>Comamonadaceae</taxon>
        <taxon>Rhodoferax</taxon>
    </lineage>
</organism>
<keyword evidence="2" id="KW-1185">Reference proteome</keyword>
<dbReference type="Proteomes" id="UP001321700">
    <property type="component" value="Unassembled WGS sequence"/>
</dbReference>
<name>A0ABU3KSE5_9BURK</name>
<dbReference type="SUPFAM" id="SSF48452">
    <property type="entry name" value="TPR-like"/>
    <property type="match status" value="1"/>
</dbReference>
<sequence length="108" mass="11864">MTFDLSQAQAVIVLAWRHLSCGRHQEASILFELLVKLMPASSELRLALANAQLGCGRPADAAATLSVLESSHDPVAHFLRGRALARLGHMDDARLAFNKYRECRKALP</sequence>